<dbReference type="PANTHER" id="PTHR30606">
    <property type="entry name" value="LIPID A BIOSYNTHESIS LAUROYL ACYLTRANSFERASE"/>
    <property type="match status" value="1"/>
</dbReference>
<dbReference type="EMBL" id="JAAZHI010000081">
    <property type="protein sequence ID" value="NLA55379.1"/>
    <property type="molecule type" value="Genomic_DNA"/>
</dbReference>
<evidence type="ECO:0000313" key="8">
    <source>
        <dbReference type="Proteomes" id="UP000557899"/>
    </source>
</evidence>
<keyword evidence="2" id="KW-1003">Cell membrane</keyword>
<evidence type="ECO:0000313" key="7">
    <source>
        <dbReference type="EMBL" id="NLA55379.1"/>
    </source>
</evidence>
<keyword evidence="6 7" id="KW-0012">Acyltransferase</keyword>
<dbReference type="CDD" id="cd07984">
    <property type="entry name" value="LPLAT_LABLAT-like"/>
    <property type="match status" value="1"/>
</dbReference>
<feature type="non-terminal residue" evidence="7">
    <location>
        <position position="1"/>
    </location>
</feature>
<dbReference type="Pfam" id="PF03279">
    <property type="entry name" value="Lip_A_acyltrans"/>
    <property type="match status" value="1"/>
</dbReference>
<evidence type="ECO:0000256" key="1">
    <source>
        <dbReference type="ARBA" id="ARBA00004533"/>
    </source>
</evidence>
<evidence type="ECO:0000256" key="3">
    <source>
        <dbReference type="ARBA" id="ARBA00022519"/>
    </source>
</evidence>
<keyword evidence="5" id="KW-0472">Membrane</keyword>
<proteinExistence type="predicted"/>
<reference evidence="7 8" key="1">
    <citation type="journal article" date="2020" name="Biotechnol. Biofuels">
        <title>New insights from the biogas microbiome by comprehensive genome-resolved metagenomics of nearly 1600 species originating from multiple anaerobic digesters.</title>
        <authorList>
            <person name="Campanaro S."/>
            <person name="Treu L."/>
            <person name="Rodriguez-R L.M."/>
            <person name="Kovalovszki A."/>
            <person name="Ziels R.M."/>
            <person name="Maus I."/>
            <person name="Zhu X."/>
            <person name="Kougias P.G."/>
            <person name="Basile A."/>
            <person name="Luo G."/>
            <person name="Schluter A."/>
            <person name="Konstantinidis K.T."/>
            <person name="Angelidaki I."/>
        </authorList>
    </citation>
    <scope>NUCLEOTIDE SEQUENCE [LARGE SCALE GENOMIC DNA]</scope>
    <source>
        <strain evidence="7">AS15tlH2ME_198</strain>
    </source>
</reference>
<dbReference type="GO" id="GO:0005886">
    <property type="term" value="C:plasma membrane"/>
    <property type="evidence" value="ECO:0007669"/>
    <property type="project" value="UniProtKB-SubCell"/>
</dbReference>
<gene>
    <name evidence="7" type="ORF">GX859_03630</name>
</gene>
<name>A0A7X6PNM3_9CORY</name>
<evidence type="ECO:0000256" key="2">
    <source>
        <dbReference type="ARBA" id="ARBA00022475"/>
    </source>
</evidence>
<dbReference type="Proteomes" id="UP000557899">
    <property type="component" value="Unassembled WGS sequence"/>
</dbReference>
<evidence type="ECO:0000256" key="6">
    <source>
        <dbReference type="ARBA" id="ARBA00023315"/>
    </source>
</evidence>
<sequence length="226" mass="25257">RESMRSYLRYWVEAFRLPAEVGPELARRVGEDIDGLRLALDAYDEGNGIILVVTHSGNWDMAGMWVVENIDQFTTVAERLKPEELYDAFVEFRETLGFEILPLTGGEPPMVRLRERLRGGGIIALLGDRDFGGHGVEVDFFGEKTIMPVGAAQLAKETGAALMFAGLSFRPGGWNMKVYPRVPVEGRPVGDVVQDLATYMQTDIALHPADWHMLQPLWPADKKKGR</sequence>
<evidence type="ECO:0000256" key="4">
    <source>
        <dbReference type="ARBA" id="ARBA00022679"/>
    </source>
</evidence>
<dbReference type="NCBIfam" id="NF005919">
    <property type="entry name" value="PRK07920.1"/>
    <property type="match status" value="1"/>
</dbReference>
<dbReference type="InterPro" id="IPR004960">
    <property type="entry name" value="LipA_acyltrans"/>
</dbReference>
<comment type="caution">
    <text evidence="7">The sequence shown here is derived from an EMBL/GenBank/DDBJ whole genome shotgun (WGS) entry which is preliminary data.</text>
</comment>
<accession>A0A7X6PNM3</accession>
<keyword evidence="3" id="KW-0997">Cell inner membrane</keyword>
<dbReference type="GO" id="GO:0009247">
    <property type="term" value="P:glycolipid biosynthetic process"/>
    <property type="evidence" value="ECO:0007669"/>
    <property type="project" value="UniProtKB-ARBA"/>
</dbReference>
<dbReference type="GO" id="GO:0016746">
    <property type="term" value="F:acyltransferase activity"/>
    <property type="evidence" value="ECO:0007669"/>
    <property type="project" value="UniProtKB-KW"/>
</dbReference>
<organism evidence="7 8">
    <name type="scientific">Corynebacterium humireducens</name>
    <dbReference type="NCBI Taxonomy" id="1223514"/>
    <lineage>
        <taxon>Bacteria</taxon>
        <taxon>Bacillati</taxon>
        <taxon>Actinomycetota</taxon>
        <taxon>Actinomycetes</taxon>
        <taxon>Mycobacteriales</taxon>
        <taxon>Corynebacteriaceae</taxon>
        <taxon>Corynebacterium</taxon>
    </lineage>
</organism>
<dbReference type="PANTHER" id="PTHR30606:SF10">
    <property type="entry name" value="PHOSPHATIDYLINOSITOL MANNOSIDE ACYLTRANSFERASE"/>
    <property type="match status" value="1"/>
</dbReference>
<evidence type="ECO:0000256" key="5">
    <source>
        <dbReference type="ARBA" id="ARBA00023136"/>
    </source>
</evidence>
<comment type="subcellular location">
    <subcellularLocation>
        <location evidence="1">Cell inner membrane</location>
    </subcellularLocation>
</comment>
<keyword evidence="4 7" id="KW-0808">Transferase</keyword>
<protein>
    <submittedName>
        <fullName evidence="7">Phosphatidylinositol mannoside acyltransferase</fullName>
    </submittedName>
</protein>
<dbReference type="AlphaFoldDB" id="A0A7X6PNM3"/>